<keyword evidence="1 3" id="KW-0193">Cuticle</keyword>
<dbReference type="GO" id="GO:0008010">
    <property type="term" value="F:structural constituent of chitin-based larval cuticle"/>
    <property type="evidence" value="ECO:0007669"/>
    <property type="project" value="TreeGrafter"/>
</dbReference>
<accession>A0A4C1YJI3</accession>
<dbReference type="EMBL" id="BGZK01001222">
    <property type="protein sequence ID" value="GBP74779.1"/>
    <property type="molecule type" value="Genomic_DNA"/>
</dbReference>
<dbReference type="PANTHER" id="PTHR10380">
    <property type="entry name" value="CUTICLE PROTEIN"/>
    <property type="match status" value="1"/>
</dbReference>
<dbReference type="AlphaFoldDB" id="A0A4C1YJI3"/>
<proteinExistence type="predicted"/>
<protein>
    <submittedName>
        <fullName evidence="4">Larval cuticle protein LCP-30</fullName>
    </submittedName>
</protein>
<name>A0A4C1YJI3_EUMVA</name>
<gene>
    <name evidence="4" type="primary">LCP30</name>
    <name evidence="4" type="ORF">EVAR_98165_1</name>
</gene>
<dbReference type="PROSITE" id="PS00233">
    <property type="entry name" value="CHIT_BIND_RR_1"/>
    <property type="match status" value="1"/>
</dbReference>
<evidence type="ECO:0000313" key="5">
    <source>
        <dbReference type="Proteomes" id="UP000299102"/>
    </source>
</evidence>
<keyword evidence="5" id="KW-1185">Reference proteome</keyword>
<dbReference type="STRING" id="151549.A0A4C1YJI3"/>
<dbReference type="Proteomes" id="UP000299102">
    <property type="component" value="Unassembled WGS sequence"/>
</dbReference>
<dbReference type="GO" id="GO:0062129">
    <property type="term" value="C:chitin-based extracellular matrix"/>
    <property type="evidence" value="ECO:0007669"/>
    <property type="project" value="TreeGrafter"/>
</dbReference>
<dbReference type="PANTHER" id="PTHR10380:SF200">
    <property type="entry name" value="CUTICULAR PROTEIN 49AB-RELATED"/>
    <property type="match status" value="1"/>
</dbReference>
<dbReference type="OrthoDB" id="7950193at2759"/>
<comment type="caution">
    <text evidence="4">The sequence shown here is derived from an EMBL/GenBank/DDBJ whole genome shotgun (WGS) entry which is preliminary data.</text>
</comment>
<reference evidence="4 5" key="1">
    <citation type="journal article" date="2019" name="Commun. Biol.">
        <title>The bagworm genome reveals a unique fibroin gene that provides high tensile strength.</title>
        <authorList>
            <person name="Kono N."/>
            <person name="Nakamura H."/>
            <person name="Ohtoshi R."/>
            <person name="Tomita M."/>
            <person name="Numata K."/>
            <person name="Arakawa K."/>
        </authorList>
    </citation>
    <scope>NUCLEOTIDE SEQUENCE [LARGE SCALE GENOMIC DNA]</scope>
</reference>
<sequence>MYRIKTPYVLFSQSAVAAFAGNMVGAEDGAWHPYRYGDTGKYIPTDEGKYIHVPNPYIHLDNPYDGGYGPYAHENDPYKGEETIDQYKWLIVDPPKDIPYYKEGYYRNNGIKIIKQKHNYDEDKYDFLFETENKIRAEEKAVLKNPNTIDEGIASKGFYEYIGPDGFMYRVEYTADENGFRPKIKRLDTPYSGKWEYVKVN</sequence>
<dbReference type="InterPro" id="IPR000618">
    <property type="entry name" value="Insect_cuticle"/>
</dbReference>
<evidence type="ECO:0000256" key="1">
    <source>
        <dbReference type="ARBA" id="ARBA00022460"/>
    </source>
</evidence>
<keyword evidence="2" id="KW-0732">Signal</keyword>
<evidence type="ECO:0000256" key="2">
    <source>
        <dbReference type="ARBA" id="ARBA00022729"/>
    </source>
</evidence>
<dbReference type="Pfam" id="PF00379">
    <property type="entry name" value="Chitin_bind_4"/>
    <property type="match status" value="1"/>
</dbReference>
<organism evidence="4 5">
    <name type="scientific">Eumeta variegata</name>
    <name type="common">Bagworm moth</name>
    <name type="synonym">Eumeta japonica</name>
    <dbReference type="NCBI Taxonomy" id="151549"/>
    <lineage>
        <taxon>Eukaryota</taxon>
        <taxon>Metazoa</taxon>
        <taxon>Ecdysozoa</taxon>
        <taxon>Arthropoda</taxon>
        <taxon>Hexapoda</taxon>
        <taxon>Insecta</taxon>
        <taxon>Pterygota</taxon>
        <taxon>Neoptera</taxon>
        <taxon>Endopterygota</taxon>
        <taxon>Lepidoptera</taxon>
        <taxon>Glossata</taxon>
        <taxon>Ditrysia</taxon>
        <taxon>Tineoidea</taxon>
        <taxon>Psychidae</taxon>
        <taxon>Oiketicinae</taxon>
        <taxon>Eumeta</taxon>
    </lineage>
</organism>
<dbReference type="PROSITE" id="PS51155">
    <property type="entry name" value="CHIT_BIND_RR_2"/>
    <property type="match status" value="1"/>
</dbReference>
<evidence type="ECO:0000256" key="3">
    <source>
        <dbReference type="PROSITE-ProRule" id="PRU00497"/>
    </source>
</evidence>
<dbReference type="InterPro" id="IPR031311">
    <property type="entry name" value="CHIT_BIND_RR_consensus"/>
</dbReference>
<evidence type="ECO:0000313" key="4">
    <source>
        <dbReference type="EMBL" id="GBP74779.1"/>
    </source>
</evidence>
<dbReference type="InterPro" id="IPR050468">
    <property type="entry name" value="Cuticle_Struct_Prot"/>
</dbReference>